<evidence type="ECO:0000313" key="1">
    <source>
        <dbReference type="EMBL" id="KAG2931271.1"/>
    </source>
</evidence>
<protein>
    <submittedName>
        <fullName evidence="1">Uncharacterized protein</fullName>
    </submittedName>
</protein>
<reference evidence="1" key="1">
    <citation type="submission" date="2018-10" db="EMBL/GenBank/DDBJ databases">
        <title>Effector identification in a new, highly contiguous assembly of the strawberry crown rot pathogen Phytophthora cactorum.</title>
        <authorList>
            <person name="Armitage A.D."/>
            <person name="Nellist C.F."/>
            <person name="Bates H."/>
            <person name="Vickerstaff R.J."/>
            <person name="Harrison R.J."/>
        </authorList>
    </citation>
    <scope>NUCLEOTIDE SEQUENCE</scope>
    <source>
        <strain evidence="1">4040</strain>
    </source>
</reference>
<dbReference type="Proteomes" id="UP000736787">
    <property type="component" value="Unassembled WGS sequence"/>
</dbReference>
<dbReference type="AlphaFoldDB" id="A0A8T1KIK6"/>
<evidence type="ECO:0000313" key="2">
    <source>
        <dbReference type="Proteomes" id="UP000736787"/>
    </source>
</evidence>
<sequence>MRLTQDQRATLPSRQSELPLQRSLLDVLAADESSAQPERVPAGRPDSPLHASLGSAIPWAAKFPQLRILATWLQVTL</sequence>
<proteinExistence type="predicted"/>
<dbReference type="EMBL" id="RCMK01000397">
    <property type="protein sequence ID" value="KAG2931271.1"/>
    <property type="molecule type" value="Genomic_DNA"/>
</dbReference>
<name>A0A8T1KIK6_9STRA</name>
<gene>
    <name evidence="1" type="ORF">PC117_g13509</name>
</gene>
<accession>A0A8T1KIK6</accession>
<organism evidence="1 2">
    <name type="scientific">Phytophthora cactorum</name>
    <dbReference type="NCBI Taxonomy" id="29920"/>
    <lineage>
        <taxon>Eukaryota</taxon>
        <taxon>Sar</taxon>
        <taxon>Stramenopiles</taxon>
        <taxon>Oomycota</taxon>
        <taxon>Peronosporomycetes</taxon>
        <taxon>Peronosporales</taxon>
        <taxon>Peronosporaceae</taxon>
        <taxon>Phytophthora</taxon>
    </lineage>
</organism>
<comment type="caution">
    <text evidence="1">The sequence shown here is derived from an EMBL/GenBank/DDBJ whole genome shotgun (WGS) entry which is preliminary data.</text>
</comment>